<evidence type="ECO:0000256" key="6">
    <source>
        <dbReference type="ARBA" id="ARBA00022692"/>
    </source>
</evidence>
<evidence type="ECO:0000313" key="13">
    <source>
        <dbReference type="EMBL" id="RSH84326.1"/>
    </source>
</evidence>
<keyword evidence="7" id="KW-0256">Endoplasmic reticulum</keyword>
<evidence type="ECO:0000256" key="2">
    <source>
        <dbReference type="ARBA" id="ARBA00004687"/>
    </source>
</evidence>
<evidence type="ECO:0000256" key="3">
    <source>
        <dbReference type="ARBA" id="ARBA00008695"/>
    </source>
</evidence>
<evidence type="ECO:0000256" key="11">
    <source>
        <dbReference type="SAM" id="Phobius"/>
    </source>
</evidence>
<name>A0A427XZM3_9TREE</name>
<feature type="transmembrane region" description="Helical" evidence="11">
    <location>
        <begin position="446"/>
        <end position="468"/>
    </location>
</feature>
<keyword evidence="10" id="KW-0325">Glycoprotein</keyword>
<keyword evidence="4" id="KW-0337">GPI-anchor biosynthesis</keyword>
<dbReference type="CDD" id="cd16023">
    <property type="entry name" value="GPI_EPT_3"/>
    <property type="match status" value="1"/>
</dbReference>
<dbReference type="EMBL" id="RSCE01000003">
    <property type="protein sequence ID" value="RSH84326.1"/>
    <property type="molecule type" value="Genomic_DNA"/>
</dbReference>
<organism evidence="13 14">
    <name type="scientific">Apiotrichum porosum</name>
    <dbReference type="NCBI Taxonomy" id="105984"/>
    <lineage>
        <taxon>Eukaryota</taxon>
        <taxon>Fungi</taxon>
        <taxon>Dikarya</taxon>
        <taxon>Basidiomycota</taxon>
        <taxon>Agaricomycotina</taxon>
        <taxon>Tremellomycetes</taxon>
        <taxon>Trichosporonales</taxon>
        <taxon>Trichosporonaceae</taxon>
        <taxon>Apiotrichum</taxon>
    </lineage>
</organism>
<feature type="transmembrane region" description="Helical" evidence="11">
    <location>
        <begin position="772"/>
        <end position="804"/>
    </location>
</feature>
<evidence type="ECO:0000256" key="9">
    <source>
        <dbReference type="ARBA" id="ARBA00023136"/>
    </source>
</evidence>
<feature type="transmembrane region" description="Helical" evidence="11">
    <location>
        <begin position="29"/>
        <end position="53"/>
    </location>
</feature>
<feature type="transmembrane region" description="Helical" evidence="11">
    <location>
        <begin position="965"/>
        <end position="989"/>
    </location>
</feature>
<keyword evidence="14" id="KW-1185">Reference proteome</keyword>
<feature type="transmembrane region" description="Helical" evidence="11">
    <location>
        <begin position="932"/>
        <end position="953"/>
    </location>
</feature>
<feature type="transmembrane region" description="Helical" evidence="11">
    <location>
        <begin position="480"/>
        <end position="506"/>
    </location>
</feature>
<comment type="caution">
    <text evidence="13">The sequence shown here is derived from an EMBL/GenBank/DDBJ whole genome shotgun (WGS) entry which is preliminary data.</text>
</comment>
<evidence type="ECO:0000259" key="12">
    <source>
        <dbReference type="Pfam" id="PF19316"/>
    </source>
</evidence>
<dbReference type="GO" id="GO:0051377">
    <property type="term" value="F:mannose-ethanolamine phosphotransferase activity"/>
    <property type="evidence" value="ECO:0007669"/>
    <property type="project" value="InterPro"/>
</dbReference>
<feature type="transmembrane region" description="Helical" evidence="11">
    <location>
        <begin position="512"/>
        <end position="534"/>
    </location>
</feature>
<keyword evidence="9 11" id="KW-0472">Membrane</keyword>
<keyword evidence="8 11" id="KW-1133">Transmembrane helix</keyword>
<feature type="transmembrane region" description="Helical" evidence="11">
    <location>
        <begin position="677"/>
        <end position="696"/>
    </location>
</feature>
<feature type="transmembrane region" description="Helical" evidence="11">
    <location>
        <begin position="574"/>
        <end position="593"/>
    </location>
</feature>
<dbReference type="GeneID" id="39590387"/>
<dbReference type="UniPathway" id="UPA00196"/>
<dbReference type="GO" id="GO:0006506">
    <property type="term" value="P:GPI anchor biosynthetic process"/>
    <property type="evidence" value="ECO:0007669"/>
    <property type="project" value="UniProtKB-UniPathway"/>
</dbReference>
<keyword evidence="6 11" id="KW-0812">Transmembrane</keyword>
<dbReference type="PANTHER" id="PTHR23071:SF1">
    <property type="entry name" value="GPI ETHANOLAMINE PHOSPHATE TRANSFERASE 3"/>
    <property type="match status" value="1"/>
</dbReference>
<evidence type="ECO:0000256" key="7">
    <source>
        <dbReference type="ARBA" id="ARBA00022824"/>
    </source>
</evidence>
<feature type="transmembrane region" description="Helical" evidence="11">
    <location>
        <begin position="644"/>
        <end position="665"/>
    </location>
</feature>
<proteinExistence type="inferred from homology"/>
<sequence length="1005" mass="109218">MAEPSPGVVPTAARRAAARWVAGMSKPTLAVVLMAYIMLVHLVGLGVFTYGFLLTRLTIPDVSPSYSASNPMPMEPTHSKAVIIVIDALRTDFISPYHTSPASPFHHGVLSLPAELSVSQPSHSLIFNAYSDPPTTTMQRIKGITTGSLPTFIDAGANFASTAITEDSIISQLVSANKSIAFMGDDTWMNLFPNAFTQAYPYDSFNVEDLHTVDNGVIEHIFPLLDKPEQWDVIIGHFLGVDHVGHRVGPDRETMRLKLKQMDEVLRRVVDKLDDDTLLVVLGDHGMNPKGDHGGDSDLETASALWMYSKGKPLVGDAASASRGYEWPEYWFPGTDKPLRHVNQIDLVPTLSLMLGVPIPFNSLGSVIPECFSRSPVTLKVATHLNTVQIERYIAQYGNREISHSVRRLASKTDIEDPTTRVVKQNRAVTLAALDALRALWAQFSVSHIVVGLVVLGSSVLAVISLYLGVRNGGPQWDVYVRYALDTAIMAGVGLGSVAGTFAGVYTRVPLVALQVFLVAAAGVSSLVLAAPLFAGRTWRGVSWNLGRSIGPIILILHALSFASNSYIMWEDRVVVFFLTTIAAVHFGRALTAPMASMRLNLLGLSVGFAALVRFMGLSTVCREEQQPYCTVTFYSGAAGTPEWAVYVLPLVAFGVLPRIVATVLSWSKSYAGPAPVFLAAVWRAVITSSAFYWTLDWMETWDGLNPERIPLVQLLKLWLARGSIGIALGALPYLWYTSGLCIKVVREPDQTGARADEVEVYGFGNAFGSTYLLFVLIAFSIVQLPSLAVSQIVLCALVTAMLIHLELVDTQRDAVIMQRNFANSANPGAFEPGQGDAIVRPSFTDVVPFALLALLGFFATGHQAVLATIQWKAAFIGFDTVVYPWSPLLVVINTWGPIALVAVAVPLLALWNISPRPNDTVPVLGHTVQVALAFSTYFATITFASALCAAWLRRHLMVWKVFAPRFMLGGVTLLVVDAMLIIAVGVGLRVTTDKVWRTFKSVSV</sequence>
<feature type="transmembrane region" description="Helical" evidence="11">
    <location>
        <begin position="847"/>
        <end position="868"/>
    </location>
</feature>
<dbReference type="STRING" id="105984.A0A427XZM3"/>
<dbReference type="Pfam" id="PF19316">
    <property type="entry name" value="PIGO_PIGG"/>
    <property type="match status" value="1"/>
</dbReference>
<evidence type="ECO:0000256" key="8">
    <source>
        <dbReference type="ARBA" id="ARBA00022989"/>
    </source>
</evidence>
<dbReference type="InterPro" id="IPR039524">
    <property type="entry name" value="PIGO/GPI13"/>
</dbReference>
<protein>
    <submittedName>
        <fullName evidence="13">Mannose-ethanolamine phosphotransferase gpi13</fullName>
    </submittedName>
</protein>
<feature type="transmembrane region" description="Helical" evidence="11">
    <location>
        <begin position="546"/>
        <end position="568"/>
    </location>
</feature>
<dbReference type="InterPro" id="IPR045687">
    <property type="entry name" value="PIGG/GPI7_C"/>
</dbReference>
<evidence type="ECO:0000256" key="5">
    <source>
        <dbReference type="ARBA" id="ARBA00022679"/>
    </source>
</evidence>
<dbReference type="PANTHER" id="PTHR23071">
    <property type="entry name" value="PHOSPHATIDYLINOSITOL GLYCAN"/>
    <property type="match status" value="1"/>
</dbReference>
<dbReference type="InterPro" id="IPR037675">
    <property type="entry name" value="PIG-O_N"/>
</dbReference>
<feature type="domain" description="GPI ethanolamine phosphate transferase 2 C-terminal" evidence="12">
    <location>
        <begin position="852"/>
        <end position="973"/>
    </location>
</feature>
<dbReference type="SUPFAM" id="SSF53649">
    <property type="entry name" value="Alkaline phosphatase-like"/>
    <property type="match status" value="1"/>
</dbReference>
<dbReference type="InterPro" id="IPR002591">
    <property type="entry name" value="Phosphodiest/P_Trfase"/>
</dbReference>
<reference evidence="13 14" key="1">
    <citation type="submission" date="2018-11" db="EMBL/GenBank/DDBJ databases">
        <title>Genome sequence of Apiotrichum porosum DSM 27194.</title>
        <authorList>
            <person name="Aliyu H."/>
            <person name="Gorte O."/>
            <person name="Ochsenreither K."/>
        </authorList>
    </citation>
    <scope>NUCLEOTIDE SEQUENCE [LARGE SCALE GENOMIC DNA]</scope>
    <source>
        <strain evidence="13 14">DSM 27194</strain>
    </source>
</reference>
<evidence type="ECO:0000313" key="14">
    <source>
        <dbReference type="Proteomes" id="UP000279236"/>
    </source>
</evidence>
<feature type="transmembrane region" description="Helical" evidence="11">
    <location>
        <begin position="889"/>
        <end position="912"/>
    </location>
</feature>
<keyword evidence="5 13" id="KW-0808">Transferase</keyword>
<dbReference type="Gene3D" id="3.40.720.10">
    <property type="entry name" value="Alkaline Phosphatase, subunit A"/>
    <property type="match status" value="1"/>
</dbReference>
<accession>A0A427XZM3</accession>
<feature type="transmembrane region" description="Helical" evidence="11">
    <location>
        <begin position="716"/>
        <end position="737"/>
    </location>
</feature>
<dbReference type="OrthoDB" id="272139at2759"/>
<dbReference type="RefSeq" id="XP_028477774.1">
    <property type="nucleotide sequence ID" value="XM_028621322.1"/>
</dbReference>
<dbReference type="GO" id="GO:0005789">
    <property type="term" value="C:endoplasmic reticulum membrane"/>
    <property type="evidence" value="ECO:0007669"/>
    <property type="project" value="UniProtKB-SubCell"/>
</dbReference>
<comment type="similarity">
    <text evidence="3">Belongs to the PIGG/PIGN/PIGO family. PIGO subfamily.</text>
</comment>
<evidence type="ECO:0000256" key="4">
    <source>
        <dbReference type="ARBA" id="ARBA00022502"/>
    </source>
</evidence>
<dbReference type="AlphaFoldDB" id="A0A427XZM3"/>
<evidence type="ECO:0000256" key="10">
    <source>
        <dbReference type="ARBA" id="ARBA00023180"/>
    </source>
</evidence>
<evidence type="ECO:0000256" key="1">
    <source>
        <dbReference type="ARBA" id="ARBA00004477"/>
    </source>
</evidence>
<comment type="subcellular location">
    <subcellularLocation>
        <location evidence="1">Endoplasmic reticulum membrane</location>
        <topology evidence="1">Multi-pass membrane protein</topology>
    </subcellularLocation>
</comment>
<dbReference type="Pfam" id="PF01663">
    <property type="entry name" value="Phosphodiest"/>
    <property type="match status" value="1"/>
</dbReference>
<dbReference type="Proteomes" id="UP000279236">
    <property type="component" value="Unassembled WGS sequence"/>
</dbReference>
<gene>
    <name evidence="13" type="primary">GPI13</name>
    <name evidence="13" type="ORF">EHS24_005844</name>
</gene>
<dbReference type="InterPro" id="IPR017850">
    <property type="entry name" value="Alkaline_phosphatase_core_sf"/>
</dbReference>
<comment type="pathway">
    <text evidence="2">Glycolipid biosynthesis; glycosylphosphatidylinositol-anchor biosynthesis.</text>
</comment>